<dbReference type="Proteomes" id="UP000027265">
    <property type="component" value="Unassembled WGS sequence"/>
</dbReference>
<dbReference type="EMBL" id="KL197748">
    <property type="protein sequence ID" value="KDQ51434.1"/>
    <property type="molecule type" value="Genomic_DNA"/>
</dbReference>
<reference evidence="2" key="1">
    <citation type="journal article" date="2014" name="Proc. Natl. Acad. Sci. U.S.A.">
        <title>Extensive sampling of basidiomycete genomes demonstrates inadequacy of the white-rot/brown-rot paradigm for wood decay fungi.</title>
        <authorList>
            <person name="Riley R."/>
            <person name="Salamov A.A."/>
            <person name="Brown D.W."/>
            <person name="Nagy L.G."/>
            <person name="Floudas D."/>
            <person name="Held B.W."/>
            <person name="Levasseur A."/>
            <person name="Lombard V."/>
            <person name="Morin E."/>
            <person name="Otillar R."/>
            <person name="Lindquist E.A."/>
            <person name="Sun H."/>
            <person name="LaButti K.M."/>
            <person name="Schmutz J."/>
            <person name="Jabbour D."/>
            <person name="Luo H."/>
            <person name="Baker S.E."/>
            <person name="Pisabarro A.G."/>
            <person name="Walton J.D."/>
            <person name="Blanchette R.A."/>
            <person name="Henrissat B."/>
            <person name="Martin F."/>
            <person name="Cullen D."/>
            <person name="Hibbett D.S."/>
            <person name="Grigoriev I.V."/>
        </authorList>
    </citation>
    <scope>NUCLEOTIDE SEQUENCE [LARGE SCALE GENOMIC DNA]</scope>
    <source>
        <strain evidence="2">MUCL 33604</strain>
    </source>
</reference>
<keyword evidence="2" id="KW-1185">Reference proteome</keyword>
<accession>A0A067P9M5</accession>
<protein>
    <submittedName>
        <fullName evidence="1">Uncharacterized protein</fullName>
    </submittedName>
</protein>
<evidence type="ECO:0000313" key="1">
    <source>
        <dbReference type="EMBL" id="KDQ51434.1"/>
    </source>
</evidence>
<proteinExistence type="predicted"/>
<dbReference type="AlphaFoldDB" id="A0A067P9M5"/>
<evidence type="ECO:0000313" key="2">
    <source>
        <dbReference type="Proteomes" id="UP000027265"/>
    </source>
</evidence>
<gene>
    <name evidence="1" type="ORF">JAAARDRAFT_530325</name>
</gene>
<sequence length="90" mass="9847">MRAFVGEIAPEVGRWISWAGTTVVMTKAVQQSAGNEATKPSSAILLHVVVRHRGSAQATRRGLYRRGSRMVVASRPRFCPANQPRAIGFE</sequence>
<organism evidence="1 2">
    <name type="scientific">Jaapia argillacea MUCL 33604</name>
    <dbReference type="NCBI Taxonomy" id="933084"/>
    <lineage>
        <taxon>Eukaryota</taxon>
        <taxon>Fungi</taxon>
        <taxon>Dikarya</taxon>
        <taxon>Basidiomycota</taxon>
        <taxon>Agaricomycotina</taxon>
        <taxon>Agaricomycetes</taxon>
        <taxon>Agaricomycetidae</taxon>
        <taxon>Jaapiales</taxon>
        <taxon>Jaapiaceae</taxon>
        <taxon>Jaapia</taxon>
    </lineage>
</organism>
<dbReference type="HOGENOM" id="CLU_2441166_0_0_1"/>
<dbReference type="InParanoid" id="A0A067P9M5"/>
<name>A0A067P9M5_9AGAM</name>